<dbReference type="eggNOG" id="ENOG502QV8B">
    <property type="taxonomic scope" value="Eukaryota"/>
</dbReference>
<feature type="region of interest" description="Disordered" evidence="1">
    <location>
        <begin position="264"/>
        <end position="487"/>
    </location>
</feature>
<sequence>MERTEPSLVPEWLKGVGSGSSAHHQDDGPRQRLSQHSEQESPRYSAYVPPRRITIPERHQVDKDSYTGSRVYPNFSRTPSSYRADHHRGDWDSDRERERDRERAATSFLSDGKDRDDRANGRWPGPGRVLDQEFPLRRPHTVGNSGPVPKAAFERHFPSLGTQEKVYSSLGNVSVLSPRHLWQHSRTGVGLDSDSRSSLVEPNGVAPSATSGTPKMAEALAHNPPRVRTPPQLSTENRLEELALKQSRQLVPMIPKTALNSRDKAKPKLTSLVSPSTPKITQAPSSPMLRQPPPIRVETPKTPQSKLHVLKPGVAIPETAPAASSVGRTPTAGANSTAPRKLKQLLDRRAVPIPPLSASAGGADASRARSSKENGVTEDKRLQAQAQNRSDFYNAIRRKAAGAGGSSSKPEEKSSSGDSNGGGGGAGNGGDRELEDETQDGGESPPVAEVDHRRHHAAPTAYLDNDDNAANGVKSEHSIKDVVGGSEEEEAAFLRSLGWEEDGDAEGGEGLTEEEISAFYREHMRSMSSSPLSSRIHNRLQNAVLRSSGGINGVSAGISSSDSESDGEVRAANNVLASRLVG</sequence>
<feature type="compositionally biased region" description="Polar residues" evidence="1">
    <location>
        <begin position="271"/>
        <end position="285"/>
    </location>
</feature>
<feature type="compositionally biased region" description="Gly residues" evidence="1">
    <location>
        <begin position="419"/>
        <end position="429"/>
    </location>
</feature>
<dbReference type="AlphaFoldDB" id="D8SR81"/>
<protein>
    <submittedName>
        <fullName evidence="2">Uncharacterized protein</fullName>
    </submittedName>
</protein>
<evidence type="ECO:0000313" key="3">
    <source>
        <dbReference type="Proteomes" id="UP000001514"/>
    </source>
</evidence>
<dbReference type="Proteomes" id="UP000001514">
    <property type="component" value="Unassembled WGS sequence"/>
</dbReference>
<feature type="compositionally biased region" description="Basic and acidic residues" evidence="1">
    <location>
        <begin position="83"/>
        <end position="104"/>
    </location>
</feature>
<reference evidence="2 3" key="1">
    <citation type="journal article" date="2011" name="Science">
        <title>The Selaginella genome identifies genetic changes associated with the evolution of vascular plants.</title>
        <authorList>
            <person name="Banks J.A."/>
            <person name="Nishiyama T."/>
            <person name="Hasebe M."/>
            <person name="Bowman J.L."/>
            <person name="Gribskov M."/>
            <person name="dePamphilis C."/>
            <person name="Albert V.A."/>
            <person name="Aono N."/>
            <person name="Aoyama T."/>
            <person name="Ambrose B.A."/>
            <person name="Ashton N.W."/>
            <person name="Axtell M.J."/>
            <person name="Barker E."/>
            <person name="Barker M.S."/>
            <person name="Bennetzen J.L."/>
            <person name="Bonawitz N.D."/>
            <person name="Chapple C."/>
            <person name="Cheng C."/>
            <person name="Correa L.G."/>
            <person name="Dacre M."/>
            <person name="DeBarry J."/>
            <person name="Dreyer I."/>
            <person name="Elias M."/>
            <person name="Engstrom E.M."/>
            <person name="Estelle M."/>
            <person name="Feng L."/>
            <person name="Finet C."/>
            <person name="Floyd S.K."/>
            <person name="Frommer W.B."/>
            <person name="Fujita T."/>
            <person name="Gramzow L."/>
            <person name="Gutensohn M."/>
            <person name="Harholt J."/>
            <person name="Hattori M."/>
            <person name="Heyl A."/>
            <person name="Hirai T."/>
            <person name="Hiwatashi Y."/>
            <person name="Ishikawa M."/>
            <person name="Iwata M."/>
            <person name="Karol K.G."/>
            <person name="Koehler B."/>
            <person name="Kolukisaoglu U."/>
            <person name="Kubo M."/>
            <person name="Kurata T."/>
            <person name="Lalonde S."/>
            <person name="Li K."/>
            <person name="Li Y."/>
            <person name="Litt A."/>
            <person name="Lyons E."/>
            <person name="Manning G."/>
            <person name="Maruyama T."/>
            <person name="Michael T.P."/>
            <person name="Mikami K."/>
            <person name="Miyazaki S."/>
            <person name="Morinaga S."/>
            <person name="Murata T."/>
            <person name="Mueller-Roeber B."/>
            <person name="Nelson D.R."/>
            <person name="Obara M."/>
            <person name="Oguri Y."/>
            <person name="Olmstead R.G."/>
            <person name="Onodera N."/>
            <person name="Petersen B.L."/>
            <person name="Pils B."/>
            <person name="Prigge M."/>
            <person name="Rensing S.A."/>
            <person name="Riano-Pachon D.M."/>
            <person name="Roberts A.W."/>
            <person name="Sato Y."/>
            <person name="Scheller H.V."/>
            <person name="Schulz B."/>
            <person name="Schulz C."/>
            <person name="Shakirov E.V."/>
            <person name="Shibagaki N."/>
            <person name="Shinohara N."/>
            <person name="Shippen D.E."/>
            <person name="Soerensen I."/>
            <person name="Sotooka R."/>
            <person name="Sugimoto N."/>
            <person name="Sugita M."/>
            <person name="Sumikawa N."/>
            <person name="Tanurdzic M."/>
            <person name="Theissen G."/>
            <person name="Ulvskov P."/>
            <person name="Wakazuki S."/>
            <person name="Weng J.K."/>
            <person name="Willats W.W."/>
            <person name="Wipf D."/>
            <person name="Wolf P.G."/>
            <person name="Yang L."/>
            <person name="Zimmer A.D."/>
            <person name="Zhu Q."/>
            <person name="Mitros T."/>
            <person name="Hellsten U."/>
            <person name="Loque D."/>
            <person name="Otillar R."/>
            <person name="Salamov A."/>
            <person name="Schmutz J."/>
            <person name="Shapiro H."/>
            <person name="Lindquist E."/>
            <person name="Lucas S."/>
            <person name="Rokhsar D."/>
            <person name="Grigoriev I.V."/>
        </authorList>
    </citation>
    <scope>NUCLEOTIDE SEQUENCE [LARGE SCALE GENOMIC DNA]</scope>
</reference>
<dbReference type="EMBL" id="GL377635">
    <property type="protein sequence ID" value="EFJ12999.1"/>
    <property type="molecule type" value="Genomic_DNA"/>
</dbReference>
<feature type="region of interest" description="Disordered" evidence="1">
    <location>
        <begin position="549"/>
        <end position="582"/>
    </location>
</feature>
<feature type="compositionally biased region" description="Basic and acidic residues" evidence="1">
    <location>
        <begin position="54"/>
        <end position="65"/>
    </location>
</feature>
<feature type="region of interest" description="Disordered" evidence="1">
    <location>
        <begin position="186"/>
        <end position="216"/>
    </location>
</feature>
<dbReference type="PANTHER" id="PTHR34112">
    <property type="entry name" value="C-JUN-AMINO-TERMINAL KINASE-INTERACTING PROTEIN"/>
    <property type="match status" value="1"/>
</dbReference>
<feature type="region of interest" description="Disordered" evidence="1">
    <location>
        <begin position="1"/>
        <end position="150"/>
    </location>
</feature>
<dbReference type="Gramene" id="EFJ12999">
    <property type="protein sequence ID" value="EFJ12999"/>
    <property type="gene ID" value="SELMODRAFT_446419"/>
</dbReference>
<accession>D8SR81</accession>
<evidence type="ECO:0000313" key="2">
    <source>
        <dbReference type="EMBL" id="EFJ12999.1"/>
    </source>
</evidence>
<keyword evidence="3" id="KW-1185">Reference proteome</keyword>
<organism evidence="3">
    <name type="scientific">Selaginella moellendorffii</name>
    <name type="common">Spikemoss</name>
    <dbReference type="NCBI Taxonomy" id="88036"/>
    <lineage>
        <taxon>Eukaryota</taxon>
        <taxon>Viridiplantae</taxon>
        <taxon>Streptophyta</taxon>
        <taxon>Embryophyta</taxon>
        <taxon>Tracheophyta</taxon>
        <taxon>Lycopodiopsida</taxon>
        <taxon>Selaginellales</taxon>
        <taxon>Selaginellaceae</taxon>
        <taxon>Selaginella</taxon>
    </lineage>
</organism>
<name>D8SR81_SELML</name>
<dbReference type="FunCoup" id="D8SR81">
    <property type="interactions" value="2560"/>
</dbReference>
<gene>
    <name evidence="2" type="ORF">SELMODRAFT_446419</name>
</gene>
<proteinExistence type="predicted"/>
<dbReference type="InParanoid" id="D8SR81"/>
<feature type="compositionally biased region" description="Basic and acidic residues" evidence="1">
    <location>
        <begin position="111"/>
        <end position="120"/>
    </location>
</feature>
<dbReference type="OMA" id="WDRDCSD"/>
<feature type="compositionally biased region" description="Basic and acidic residues" evidence="1">
    <location>
        <begin position="23"/>
        <end position="41"/>
    </location>
</feature>
<feature type="compositionally biased region" description="Basic and acidic residues" evidence="1">
    <location>
        <begin position="366"/>
        <end position="382"/>
    </location>
</feature>
<evidence type="ECO:0000256" key="1">
    <source>
        <dbReference type="SAM" id="MobiDB-lite"/>
    </source>
</evidence>
<dbReference type="PANTHER" id="PTHR34112:SF13">
    <property type="entry name" value="OS04G0448200 PROTEIN"/>
    <property type="match status" value="1"/>
</dbReference>
<dbReference type="HOGENOM" id="CLU_033112_0_0_1"/>
<dbReference type="KEGG" id="smo:SELMODRAFT_446419"/>
<feature type="compositionally biased region" description="Polar residues" evidence="1">
    <location>
        <begin position="326"/>
        <end position="338"/>
    </location>
</feature>